<accession>A0ABU3WUL3</accession>
<protein>
    <submittedName>
        <fullName evidence="3">Enoyl-CoA hydratase/isomerase family protein</fullName>
    </submittedName>
</protein>
<dbReference type="EMBL" id="WBMO01000005">
    <property type="protein sequence ID" value="MDV2477688.1"/>
    <property type="molecule type" value="Genomic_DNA"/>
</dbReference>
<dbReference type="CDD" id="cd06558">
    <property type="entry name" value="crotonase-like"/>
    <property type="match status" value="1"/>
</dbReference>
<dbReference type="InterPro" id="IPR014748">
    <property type="entry name" value="Enoyl-CoA_hydra_C"/>
</dbReference>
<sequence>MTAVEVTAPIAGVVQVTLNRPDALNTLTAAAVAEFRDVLTGIAADRSCRVVVLTGAGRAFSAGLDLNGYGDDERIAAEGEVGRMLSRQQDIAGLAQQLHELPQPVIAAVNGPAAGGGLALVCASDIRLAATPAIFAVSFIRAGFSACDIGVSWLLPRIVGAGAAHGLMLTGRRFDAAEAYRIGLVGAILEPDELIDSALAKAREIMLNPPLSVELTKQGMWLALETPSFDASVAFENRQQVFTALTEDRREATAAFLEKRPPTYRRR</sequence>
<dbReference type="Proteomes" id="UP001275440">
    <property type="component" value="Unassembled WGS sequence"/>
</dbReference>
<dbReference type="SUPFAM" id="SSF52096">
    <property type="entry name" value="ClpP/crotonase"/>
    <property type="match status" value="1"/>
</dbReference>
<keyword evidence="4" id="KW-1185">Reference proteome</keyword>
<keyword evidence="2" id="KW-0456">Lyase</keyword>
<evidence type="ECO:0000313" key="3">
    <source>
        <dbReference type="EMBL" id="MDV2477688.1"/>
    </source>
</evidence>
<evidence type="ECO:0000256" key="2">
    <source>
        <dbReference type="ARBA" id="ARBA00023239"/>
    </source>
</evidence>
<evidence type="ECO:0000256" key="1">
    <source>
        <dbReference type="ARBA" id="ARBA00005254"/>
    </source>
</evidence>
<comment type="caution">
    <text evidence="3">The sequence shown here is derived from an EMBL/GenBank/DDBJ whole genome shotgun (WGS) entry which is preliminary data.</text>
</comment>
<dbReference type="PANTHER" id="PTHR11941:SF130">
    <property type="entry name" value="ENOYL-COA HYDRATASE ECHA12-RELATED"/>
    <property type="match status" value="1"/>
</dbReference>
<dbReference type="Gene3D" id="3.90.226.10">
    <property type="entry name" value="2-enoyl-CoA Hydratase, Chain A, domain 1"/>
    <property type="match status" value="1"/>
</dbReference>
<gene>
    <name evidence="3" type="ORF">F8M49_24080</name>
</gene>
<name>A0ABU3WUL3_9NOCA</name>
<proteinExistence type="inferred from homology"/>
<dbReference type="InterPro" id="IPR001753">
    <property type="entry name" value="Enoyl-CoA_hydra/iso"/>
</dbReference>
<dbReference type="Pfam" id="PF00378">
    <property type="entry name" value="ECH_1"/>
    <property type="match status" value="1"/>
</dbReference>
<organism evidence="3 4">
    <name type="scientific">Rhodococcus zopfii</name>
    <dbReference type="NCBI Taxonomy" id="43772"/>
    <lineage>
        <taxon>Bacteria</taxon>
        <taxon>Bacillati</taxon>
        <taxon>Actinomycetota</taxon>
        <taxon>Actinomycetes</taxon>
        <taxon>Mycobacteriales</taxon>
        <taxon>Nocardiaceae</taxon>
        <taxon>Rhodococcus</taxon>
    </lineage>
</organism>
<evidence type="ECO:0000313" key="4">
    <source>
        <dbReference type="Proteomes" id="UP001275440"/>
    </source>
</evidence>
<comment type="similarity">
    <text evidence="1">Belongs to the enoyl-CoA hydratase/isomerase family.</text>
</comment>
<reference evidence="3 4" key="1">
    <citation type="submission" date="2019-10" db="EMBL/GenBank/DDBJ databases">
        <title>Draft Genome Assembly of Rhodococcus zopfii DSM44189.</title>
        <authorList>
            <person name="Sutton J.M."/>
            <person name="Akob D.M."/>
            <person name="Bushman T.J."/>
        </authorList>
    </citation>
    <scope>NUCLEOTIDE SEQUENCE [LARGE SCALE GENOMIC DNA]</scope>
    <source>
        <strain evidence="3 4">DSM 44189</strain>
    </source>
</reference>
<dbReference type="InterPro" id="IPR029045">
    <property type="entry name" value="ClpP/crotonase-like_dom_sf"/>
</dbReference>
<dbReference type="PANTHER" id="PTHR11941">
    <property type="entry name" value="ENOYL-COA HYDRATASE-RELATED"/>
    <property type="match status" value="1"/>
</dbReference>
<dbReference type="Gene3D" id="1.10.12.10">
    <property type="entry name" value="Lyase 2-enoyl-coa Hydratase, Chain A, domain 2"/>
    <property type="match status" value="1"/>
</dbReference>